<organism evidence="1 2">
    <name type="scientific">Xenopus laevis</name>
    <name type="common">African clawed frog</name>
    <dbReference type="NCBI Taxonomy" id="8355"/>
    <lineage>
        <taxon>Eukaryota</taxon>
        <taxon>Metazoa</taxon>
        <taxon>Chordata</taxon>
        <taxon>Craniata</taxon>
        <taxon>Vertebrata</taxon>
        <taxon>Euteleostomi</taxon>
        <taxon>Amphibia</taxon>
        <taxon>Batrachia</taxon>
        <taxon>Anura</taxon>
        <taxon>Pipoidea</taxon>
        <taxon>Pipidae</taxon>
        <taxon>Xenopodinae</taxon>
        <taxon>Xenopus</taxon>
        <taxon>Xenopus</taxon>
    </lineage>
</organism>
<evidence type="ECO:0000313" key="2">
    <source>
        <dbReference type="Proteomes" id="UP000694892"/>
    </source>
</evidence>
<dbReference type="AlphaFoldDB" id="A0A974D2R3"/>
<name>A0A974D2R3_XENLA</name>
<dbReference type="EMBL" id="CM004473">
    <property type="protein sequence ID" value="OCT83126.1"/>
    <property type="molecule type" value="Genomic_DNA"/>
</dbReference>
<evidence type="ECO:0000313" key="1">
    <source>
        <dbReference type="EMBL" id="OCT83126.1"/>
    </source>
</evidence>
<dbReference type="Proteomes" id="UP000694892">
    <property type="component" value="Chromosome 4S"/>
</dbReference>
<gene>
    <name evidence="1" type="ORF">XELAEV_18025665mg</name>
</gene>
<reference evidence="2" key="1">
    <citation type="journal article" date="2016" name="Nature">
        <title>Genome evolution in the allotetraploid frog Xenopus laevis.</title>
        <authorList>
            <person name="Session A.M."/>
            <person name="Uno Y."/>
            <person name="Kwon T."/>
            <person name="Chapman J.A."/>
            <person name="Toyoda A."/>
            <person name="Takahashi S."/>
            <person name="Fukui A."/>
            <person name="Hikosaka A."/>
            <person name="Suzuki A."/>
            <person name="Kondo M."/>
            <person name="van Heeringen S.J."/>
            <person name="Quigley I."/>
            <person name="Heinz S."/>
            <person name="Ogino H."/>
            <person name="Ochi H."/>
            <person name="Hellsten U."/>
            <person name="Lyons J.B."/>
            <person name="Simakov O."/>
            <person name="Putnam N."/>
            <person name="Stites J."/>
            <person name="Kuroki Y."/>
            <person name="Tanaka T."/>
            <person name="Michiue T."/>
            <person name="Watanabe M."/>
            <person name="Bogdanovic O."/>
            <person name="Lister R."/>
            <person name="Georgiou G."/>
            <person name="Paranjpe S.S."/>
            <person name="van Kruijsbergen I."/>
            <person name="Shu S."/>
            <person name="Carlson J."/>
            <person name="Kinoshita T."/>
            <person name="Ohta Y."/>
            <person name="Mawaribuchi S."/>
            <person name="Jenkins J."/>
            <person name="Grimwood J."/>
            <person name="Schmutz J."/>
            <person name="Mitros T."/>
            <person name="Mozaffari S.V."/>
            <person name="Suzuki Y."/>
            <person name="Haramoto Y."/>
            <person name="Yamamoto T.S."/>
            <person name="Takagi C."/>
            <person name="Heald R."/>
            <person name="Miller K."/>
            <person name="Haudenschild C."/>
            <person name="Kitzman J."/>
            <person name="Nakayama T."/>
            <person name="Izutsu Y."/>
            <person name="Robert J."/>
            <person name="Fortriede J."/>
            <person name="Burns K."/>
            <person name="Lotay V."/>
            <person name="Karimi K."/>
            <person name="Yasuoka Y."/>
            <person name="Dichmann D.S."/>
            <person name="Flajnik M.F."/>
            <person name="Houston D.W."/>
            <person name="Shendure J."/>
            <person name="DuPasquier L."/>
            <person name="Vize P.D."/>
            <person name="Zorn A.M."/>
            <person name="Ito M."/>
            <person name="Marcotte E.M."/>
            <person name="Wallingford J.B."/>
            <person name="Ito Y."/>
            <person name="Asashima M."/>
            <person name="Ueno N."/>
            <person name="Matsuda Y."/>
            <person name="Veenstra G.J."/>
            <person name="Fujiyama A."/>
            <person name="Harland R.M."/>
            <person name="Taira M."/>
            <person name="Rokhsar D.S."/>
        </authorList>
    </citation>
    <scope>NUCLEOTIDE SEQUENCE [LARGE SCALE GENOMIC DNA]</scope>
    <source>
        <strain evidence="2">J</strain>
    </source>
</reference>
<protein>
    <submittedName>
        <fullName evidence="1">Uncharacterized protein</fullName>
    </submittedName>
</protein>
<proteinExistence type="predicted"/>
<accession>A0A974D2R3</accession>
<sequence length="84" mass="9320">MYDMACIRLQTQLRLLISCIHFVFLLLSCVLASHWHIISFAKESEYSGAAGTFAESAVIPVSLPSCPCNHHVHNCCTENNTLNP</sequence>